<feature type="transmembrane region" description="Helical" evidence="8">
    <location>
        <begin position="38"/>
        <end position="58"/>
    </location>
</feature>
<evidence type="ECO:0000256" key="8">
    <source>
        <dbReference type="RuleBase" id="RU362002"/>
    </source>
</evidence>
<evidence type="ECO:0000256" key="9">
    <source>
        <dbReference type="SAM" id="MobiDB-lite"/>
    </source>
</evidence>
<feature type="transmembrane region" description="Helical" evidence="8">
    <location>
        <begin position="285"/>
        <end position="308"/>
    </location>
</feature>
<evidence type="ECO:0000313" key="12">
    <source>
        <dbReference type="Proteomes" id="UP001314263"/>
    </source>
</evidence>
<comment type="subcellular location">
    <subcellularLocation>
        <location evidence="8">Cell membrane</location>
        <topology evidence="8">Multi-pass membrane protein</topology>
    </subcellularLocation>
    <subcellularLocation>
        <location evidence="1">Membrane</location>
        <topology evidence="1">Multi-pass membrane protein</topology>
    </subcellularLocation>
</comment>
<dbReference type="PANTHER" id="PTHR11730:SF6">
    <property type="entry name" value="AMMONIUM TRANSPORTER"/>
    <property type="match status" value="1"/>
</dbReference>
<dbReference type="PANTHER" id="PTHR11730">
    <property type="entry name" value="AMMONIUM TRANSPORTER"/>
    <property type="match status" value="1"/>
</dbReference>
<proteinExistence type="inferred from homology"/>
<evidence type="ECO:0000259" key="10">
    <source>
        <dbReference type="Pfam" id="PF00909"/>
    </source>
</evidence>
<dbReference type="Proteomes" id="UP001314263">
    <property type="component" value="Unassembled WGS sequence"/>
</dbReference>
<accession>A0AAV1ILB7</accession>
<keyword evidence="7 8" id="KW-0924">Ammonia transport</keyword>
<organism evidence="11 12">
    <name type="scientific">Coccomyxa viridis</name>
    <dbReference type="NCBI Taxonomy" id="1274662"/>
    <lineage>
        <taxon>Eukaryota</taxon>
        <taxon>Viridiplantae</taxon>
        <taxon>Chlorophyta</taxon>
        <taxon>core chlorophytes</taxon>
        <taxon>Trebouxiophyceae</taxon>
        <taxon>Trebouxiophyceae incertae sedis</taxon>
        <taxon>Coccomyxaceae</taxon>
        <taxon>Coccomyxa</taxon>
    </lineage>
</organism>
<feature type="transmembrane region" description="Helical" evidence="8">
    <location>
        <begin position="132"/>
        <end position="154"/>
    </location>
</feature>
<evidence type="ECO:0000256" key="6">
    <source>
        <dbReference type="ARBA" id="ARBA00023136"/>
    </source>
</evidence>
<keyword evidence="4 8" id="KW-0812">Transmembrane</keyword>
<feature type="domain" description="Ammonium transporter AmtB-like" evidence="10">
    <location>
        <begin position="39"/>
        <end position="483"/>
    </location>
</feature>
<evidence type="ECO:0000256" key="1">
    <source>
        <dbReference type="ARBA" id="ARBA00004141"/>
    </source>
</evidence>
<dbReference type="SUPFAM" id="SSF111352">
    <property type="entry name" value="Ammonium transporter"/>
    <property type="match status" value="1"/>
</dbReference>
<evidence type="ECO:0000256" key="5">
    <source>
        <dbReference type="ARBA" id="ARBA00022989"/>
    </source>
</evidence>
<evidence type="ECO:0000256" key="4">
    <source>
        <dbReference type="ARBA" id="ARBA00022692"/>
    </source>
</evidence>
<dbReference type="GO" id="GO:0097272">
    <property type="term" value="P:ammonium homeostasis"/>
    <property type="evidence" value="ECO:0007669"/>
    <property type="project" value="TreeGrafter"/>
</dbReference>
<dbReference type="NCBIfam" id="TIGR00836">
    <property type="entry name" value="amt"/>
    <property type="match status" value="1"/>
</dbReference>
<feature type="transmembrane region" description="Helical" evidence="8">
    <location>
        <begin position="345"/>
        <end position="364"/>
    </location>
</feature>
<feature type="transmembrane region" description="Helical" evidence="8">
    <location>
        <begin position="70"/>
        <end position="93"/>
    </location>
</feature>
<dbReference type="InterPro" id="IPR001905">
    <property type="entry name" value="Ammonium_transpt"/>
</dbReference>
<evidence type="ECO:0000256" key="3">
    <source>
        <dbReference type="ARBA" id="ARBA00022448"/>
    </source>
</evidence>
<feature type="region of interest" description="Disordered" evidence="9">
    <location>
        <begin position="482"/>
        <end position="506"/>
    </location>
</feature>
<dbReference type="Pfam" id="PF00909">
    <property type="entry name" value="Ammonium_transp"/>
    <property type="match status" value="1"/>
</dbReference>
<evidence type="ECO:0000313" key="11">
    <source>
        <dbReference type="EMBL" id="CAK0786739.1"/>
    </source>
</evidence>
<name>A0AAV1ILB7_9CHLO</name>
<feature type="transmembrane region" description="Helical" evidence="8">
    <location>
        <begin position="253"/>
        <end position="270"/>
    </location>
</feature>
<feature type="transmembrane region" description="Helical" evidence="8">
    <location>
        <begin position="211"/>
        <end position="232"/>
    </location>
</feature>
<comment type="similarity">
    <text evidence="2 8">Belongs to the ammonia transporter channel (TC 1.A.11.2) family.</text>
</comment>
<dbReference type="Gene3D" id="1.10.3430.10">
    <property type="entry name" value="Ammonium transporter AmtB like domains"/>
    <property type="match status" value="1"/>
</dbReference>
<keyword evidence="6 8" id="KW-0472">Membrane</keyword>
<dbReference type="InterPro" id="IPR024041">
    <property type="entry name" value="NH4_transpt_AmtB-like_dom"/>
</dbReference>
<feature type="transmembrane region" description="Helical" evidence="8">
    <location>
        <begin position="320"/>
        <end position="339"/>
    </location>
</feature>
<feature type="transmembrane region" description="Helical" evidence="8">
    <location>
        <begin position="435"/>
        <end position="456"/>
    </location>
</feature>
<keyword evidence="5 8" id="KW-1133">Transmembrane helix</keyword>
<dbReference type="AlphaFoldDB" id="A0AAV1ILB7"/>
<keyword evidence="12" id="KW-1185">Reference proteome</keyword>
<dbReference type="GO" id="GO:0008519">
    <property type="term" value="F:ammonium channel activity"/>
    <property type="evidence" value="ECO:0007669"/>
    <property type="project" value="InterPro"/>
</dbReference>
<evidence type="ECO:0000256" key="2">
    <source>
        <dbReference type="ARBA" id="ARBA00005887"/>
    </source>
</evidence>
<evidence type="ECO:0000256" key="7">
    <source>
        <dbReference type="ARBA" id="ARBA00023177"/>
    </source>
</evidence>
<keyword evidence="3 8" id="KW-0813">Transport</keyword>
<dbReference type="GO" id="GO:0005886">
    <property type="term" value="C:plasma membrane"/>
    <property type="evidence" value="ECO:0007669"/>
    <property type="project" value="UniProtKB-SubCell"/>
</dbReference>
<gene>
    <name evidence="11" type="ORF">CVIRNUC_009953</name>
</gene>
<sequence length="528" mass="55242">MSTAPAPGAGVPADQAFVNNLITQSTTAGPWIDINTNYLLTSAYLVFFMHCGFAMISIGCVRARFARHIAVLILVDACASALGFYLFGFAFAFGDGQDDAGNLYGNSFIGFRFFAMHDMDQAQYFATAVRPYAFWVFEWAFAATACTIVSGAIAERARVEAYVLYSFFMAAWVYPVVVHSIWSGAGWASMFRPTPYASGYMMGLNSGAIDFAGSGAVHMVGGYAAAAGCFVIGPRIGRFNSDGTANDFAGHNSSLFVLGVMILWFGWYGFNPGSQLVLVGLQNSFAVSNCAVTTTLAPAAAGLSALLVKAIDSHVSTGKHVYDVGVMGNGALAGLVAITSGTSTIEPWGAIIVGFVAGALYILGSKCSVWFKWDDPLDAIAVHAWNGTWGVIAVGAFADADLITNSYGTDVFSGGQRPYGFLFPGGGGHLLGAQIAYALFIAVWVLGNMLPFFFLLKVCGLLRATADEEALGLDSSHHGGSAYAGQADDDKSAHTNGAGAGGGGGNYATKAEFESLRSEIAALKKGAA</sequence>
<dbReference type="InterPro" id="IPR029020">
    <property type="entry name" value="Ammonium/urea_transptr"/>
</dbReference>
<comment type="caution">
    <text evidence="11">The sequence shown here is derived from an EMBL/GenBank/DDBJ whole genome shotgun (WGS) entry which is preliminary data.</text>
</comment>
<protein>
    <recommendedName>
        <fullName evidence="8">Ammonium transporter</fullName>
    </recommendedName>
</protein>
<dbReference type="EMBL" id="CAUYUE010000015">
    <property type="protein sequence ID" value="CAK0786739.1"/>
    <property type="molecule type" value="Genomic_DNA"/>
</dbReference>
<reference evidence="11 12" key="1">
    <citation type="submission" date="2023-10" db="EMBL/GenBank/DDBJ databases">
        <authorList>
            <person name="Maclean D."/>
            <person name="Macfadyen A."/>
        </authorList>
    </citation>
    <scope>NUCLEOTIDE SEQUENCE [LARGE SCALE GENOMIC DNA]</scope>
</reference>
<feature type="transmembrane region" description="Helical" evidence="8">
    <location>
        <begin position="376"/>
        <end position="398"/>
    </location>
</feature>
<feature type="transmembrane region" description="Helical" evidence="8">
    <location>
        <begin position="161"/>
        <end position="182"/>
    </location>
</feature>